<dbReference type="Proteomes" id="UP000607653">
    <property type="component" value="Unassembled WGS sequence"/>
</dbReference>
<evidence type="ECO:0000256" key="1">
    <source>
        <dbReference type="SAM" id="Phobius"/>
    </source>
</evidence>
<evidence type="ECO:0000313" key="3">
    <source>
        <dbReference type="Proteomes" id="UP000607653"/>
    </source>
</evidence>
<sequence length="178" mass="19289">MTKNVESFLISNSPPSHFCFSSTEPYLTSTGELNLHRRQLTRKPLFLHTRDVGVSKSVQARVLPQLPLANISRAATSFTRGSPLLVWRTSCQRKLVSKATSVSIRCEQSTKESNGLDIWLGRLAMVGFAVAISVEIATGKGLLENFGLTTPLPTVALAVTALVGVLTAVFIFQSASEK</sequence>
<protein>
    <recommendedName>
        <fullName evidence="4">Stress enhanced protein 1, chloroplastic</fullName>
    </recommendedName>
</protein>
<evidence type="ECO:0008006" key="4">
    <source>
        <dbReference type="Google" id="ProtNLM"/>
    </source>
</evidence>
<accession>A0A822XMC9</accession>
<organism evidence="2 3">
    <name type="scientific">Nelumbo nucifera</name>
    <name type="common">Sacred lotus</name>
    <dbReference type="NCBI Taxonomy" id="4432"/>
    <lineage>
        <taxon>Eukaryota</taxon>
        <taxon>Viridiplantae</taxon>
        <taxon>Streptophyta</taxon>
        <taxon>Embryophyta</taxon>
        <taxon>Tracheophyta</taxon>
        <taxon>Spermatophyta</taxon>
        <taxon>Magnoliopsida</taxon>
        <taxon>Proteales</taxon>
        <taxon>Nelumbonaceae</taxon>
        <taxon>Nelumbo</taxon>
    </lineage>
</organism>
<dbReference type="SUPFAM" id="SSF103511">
    <property type="entry name" value="Chlorophyll a-b binding protein"/>
    <property type="match status" value="1"/>
</dbReference>
<feature type="transmembrane region" description="Helical" evidence="1">
    <location>
        <begin position="151"/>
        <end position="172"/>
    </location>
</feature>
<keyword evidence="1" id="KW-1133">Transmembrane helix</keyword>
<reference evidence="2 3" key="1">
    <citation type="journal article" date="2020" name="Mol. Biol. Evol.">
        <title>Distinct Expression and Methylation Patterns for Genes with Different Fates following a Single Whole-Genome Duplication in Flowering Plants.</title>
        <authorList>
            <person name="Shi T."/>
            <person name="Rahmani R.S."/>
            <person name="Gugger P.F."/>
            <person name="Wang M."/>
            <person name="Li H."/>
            <person name="Zhang Y."/>
            <person name="Li Z."/>
            <person name="Wang Q."/>
            <person name="Van de Peer Y."/>
            <person name="Marchal K."/>
            <person name="Chen J."/>
        </authorList>
    </citation>
    <scope>NUCLEOTIDE SEQUENCE [LARGE SCALE GENOMIC DNA]</scope>
    <source>
        <tissue evidence="2">Leaf</tissue>
    </source>
</reference>
<keyword evidence="3" id="KW-1185">Reference proteome</keyword>
<name>A0A822XMC9_NELNU</name>
<feature type="transmembrane region" description="Helical" evidence="1">
    <location>
        <begin position="119"/>
        <end position="139"/>
    </location>
</feature>
<comment type="caution">
    <text evidence="2">The sequence shown here is derived from an EMBL/GenBank/DDBJ whole genome shotgun (WGS) entry which is preliminary data.</text>
</comment>
<proteinExistence type="predicted"/>
<gene>
    <name evidence="2" type="ORF">HUJ06_022900</name>
</gene>
<keyword evidence="1" id="KW-0812">Transmembrane</keyword>
<keyword evidence="1" id="KW-0472">Membrane</keyword>
<dbReference type="AlphaFoldDB" id="A0A822XMC9"/>
<evidence type="ECO:0000313" key="2">
    <source>
        <dbReference type="EMBL" id="DAD21437.1"/>
    </source>
</evidence>
<dbReference type="EMBL" id="DUZY01000001">
    <property type="protein sequence ID" value="DAD21437.1"/>
    <property type="molecule type" value="Genomic_DNA"/>
</dbReference>